<feature type="domain" description="CMP/dCMP-type deaminase" evidence="16">
    <location>
        <begin position="1"/>
        <end position="123"/>
    </location>
</feature>
<evidence type="ECO:0000256" key="8">
    <source>
        <dbReference type="ARBA" id="ARBA00022833"/>
    </source>
</evidence>
<evidence type="ECO:0000259" key="16">
    <source>
        <dbReference type="PROSITE" id="PS51747"/>
    </source>
</evidence>
<comment type="cofactor">
    <cofactor evidence="1 14 15">
        <name>Zn(2+)</name>
        <dbReference type="ChEBI" id="CHEBI:29105"/>
    </cofactor>
</comment>
<dbReference type="RefSeq" id="WP_144087290.1">
    <property type="nucleotide sequence ID" value="NZ_VMHE01000001.1"/>
</dbReference>
<dbReference type="GO" id="GO:0042802">
    <property type="term" value="F:identical protein binding"/>
    <property type="evidence" value="ECO:0007669"/>
    <property type="project" value="UniProtKB-ARBA"/>
</dbReference>
<dbReference type="GO" id="GO:0055086">
    <property type="term" value="P:nucleobase-containing small molecule metabolic process"/>
    <property type="evidence" value="ECO:0007669"/>
    <property type="project" value="UniProtKB-ARBA"/>
</dbReference>
<dbReference type="InterPro" id="IPR006262">
    <property type="entry name" value="Cyt_deam_tetra"/>
</dbReference>
<dbReference type="PROSITE" id="PS00903">
    <property type="entry name" value="CYT_DCMP_DEAMINASES_1"/>
    <property type="match status" value="1"/>
</dbReference>
<evidence type="ECO:0000256" key="3">
    <source>
        <dbReference type="ARBA" id="ARBA00006576"/>
    </source>
</evidence>
<evidence type="ECO:0000256" key="1">
    <source>
        <dbReference type="ARBA" id="ARBA00001947"/>
    </source>
</evidence>
<evidence type="ECO:0000256" key="5">
    <source>
        <dbReference type="ARBA" id="ARBA00018266"/>
    </source>
</evidence>
<evidence type="ECO:0000256" key="9">
    <source>
        <dbReference type="ARBA" id="ARBA00032005"/>
    </source>
</evidence>
<comment type="catalytic activity">
    <reaction evidence="10 15">
        <text>2'-deoxycytidine + H2O + H(+) = 2'-deoxyuridine + NH4(+)</text>
        <dbReference type="Rhea" id="RHEA:13433"/>
        <dbReference type="ChEBI" id="CHEBI:15377"/>
        <dbReference type="ChEBI" id="CHEBI:15378"/>
        <dbReference type="ChEBI" id="CHEBI:15698"/>
        <dbReference type="ChEBI" id="CHEBI:16450"/>
        <dbReference type="ChEBI" id="CHEBI:28938"/>
        <dbReference type="EC" id="3.5.4.5"/>
    </reaction>
</comment>
<evidence type="ECO:0000256" key="4">
    <source>
        <dbReference type="ARBA" id="ARBA00012783"/>
    </source>
</evidence>
<keyword evidence="8 14" id="KW-0862">Zinc</keyword>
<dbReference type="NCBIfam" id="TIGR01354">
    <property type="entry name" value="cyt_deam_tetra"/>
    <property type="match status" value="1"/>
</dbReference>
<feature type="active site" description="Proton donor" evidence="12">
    <location>
        <position position="55"/>
    </location>
</feature>
<dbReference type="EC" id="3.5.4.5" evidence="4 15"/>
<evidence type="ECO:0000256" key="6">
    <source>
        <dbReference type="ARBA" id="ARBA00022723"/>
    </source>
</evidence>
<evidence type="ECO:0000256" key="12">
    <source>
        <dbReference type="PIRSR" id="PIRSR606262-1"/>
    </source>
</evidence>
<feature type="binding site" evidence="14">
    <location>
        <position position="86"/>
    </location>
    <ligand>
        <name>Zn(2+)</name>
        <dbReference type="ChEBI" id="CHEBI:29105"/>
        <note>catalytic</note>
    </ligand>
</feature>
<dbReference type="InterPro" id="IPR050202">
    <property type="entry name" value="Cyt/Deoxycyt_deaminase"/>
</dbReference>
<dbReference type="NCBIfam" id="NF004064">
    <property type="entry name" value="PRK05578.1"/>
    <property type="match status" value="1"/>
</dbReference>
<evidence type="ECO:0000256" key="11">
    <source>
        <dbReference type="ARBA" id="ARBA00049558"/>
    </source>
</evidence>
<dbReference type="Proteomes" id="UP000316425">
    <property type="component" value="Unassembled WGS sequence"/>
</dbReference>
<dbReference type="EMBL" id="VMHE01000001">
    <property type="protein sequence ID" value="TSJ67531.1"/>
    <property type="molecule type" value="Genomic_DNA"/>
</dbReference>
<evidence type="ECO:0000256" key="15">
    <source>
        <dbReference type="RuleBase" id="RU364006"/>
    </source>
</evidence>
<evidence type="ECO:0000313" key="17">
    <source>
        <dbReference type="EMBL" id="TSJ67531.1"/>
    </source>
</evidence>
<dbReference type="GO" id="GO:0005829">
    <property type="term" value="C:cytosol"/>
    <property type="evidence" value="ECO:0007669"/>
    <property type="project" value="TreeGrafter"/>
</dbReference>
<keyword evidence="18" id="KW-1185">Reference proteome</keyword>
<evidence type="ECO:0000256" key="2">
    <source>
        <dbReference type="ARBA" id="ARBA00003949"/>
    </source>
</evidence>
<dbReference type="CDD" id="cd01283">
    <property type="entry name" value="cytidine_deaminase"/>
    <property type="match status" value="1"/>
</dbReference>
<organism evidence="17 18">
    <name type="scientific">Allobacillus salarius</name>
    <dbReference type="NCBI Taxonomy" id="1955272"/>
    <lineage>
        <taxon>Bacteria</taxon>
        <taxon>Bacillati</taxon>
        <taxon>Bacillota</taxon>
        <taxon>Bacilli</taxon>
        <taxon>Bacillales</taxon>
        <taxon>Bacillaceae</taxon>
        <taxon>Allobacillus</taxon>
    </lineage>
</organism>
<reference evidence="17 18" key="1">
    <citation type="submission" date="2019-07" db="EMBL/GenBank/DDBJ databases">
        <title>Allobacillus sp. nov. SKP isolated from shrimp paste of Euphausiacea.</title>
        <authorList>
            <person name="Kanchanasin P."/>
            <person name="Tanasupawat S."/>
            <person name="Shi W."/>
            <person name="Wu L."/>
            <person name="Ma J."/>
        </authorList>
    </citation>
    <scope>NUCLEOTIDE SEQUENCE [LARGE SCALE GENOMIC DNA]</scope>
    <source>
        <strain evidence="17 18">SKP4-8</strain>
    </source>
</reference>
<comment type="caution">
    <text evidence="17">The sequence shown here is derived from an EMBL/GenBank/DDBJ whole genome shotgun (WGS) entry which is preliminary data.</text>
</comment>
<gene>
    <name evidence="17" type="primary">cdd</name>
    <name evidence="17" type="ORF">FPQ13_00230</name>
</gene>
<comment type="catalytic activity">
    <reaction evidence="11 15">
        <text>cytidine + H2O + H(+) = uridine + NH4(+)</text>
        <dbReference type="Rhea" id="RHEA:16069"/>
        <dbReference type="ChEBI" id="CHEBI:15377"/>
        <dbReference type="ChEBI" id="CHEBI:15378"/>
        <dbReference type="ChEBI" id="CHEBI:16704"/>
        <dbReference type="ChEBI" id="CHEBI:17562"/>
        <dbReference type="ChEBI" id="CHEBI:28938"/>
        <dbReference type="EC" id="3.5.4.5"/>
    </reaction>
</comment>
<dbReference type="PROSITE" id="PS51747">
    <property type="entry name" value="CYT_DCMP_DEAMINASES_2"/>
    <property type="match status" value="1"/>
</dbReference>
<evidence type="ECO:0000256" key="10">
    <source>
        <dbReference type="ARBA" id="ARBA00049252"/>
    </source>
</evidence>
<dbReference type="InterPro" id="IPR016192">
    <property type="entry name" value="APOBEC/CMP_deaminase_Zn-bd"/>
</dbReference>
<dbReference type="PANTHER" id="PTHR11644">
    <property type="entry name" value="CYTIDINE DEAMINASE"/>
    <property type="match status" value="1"/>
</dbReference>
<dbReference type="GO" id="GO:0008270">
    <property type="term" value="F:zinc ion binding"/>
    <property type="evidence" value="ECO:0007669"/>
    <property type="project" value="UniProtKB-UniRule"/>
</dbReference>
<dbReference type="FunFam" id="3.40.140.10:FF:000008">
    <property type="entry name" value="Cytidine deaminase"/>
    <property type="match status" value="1"/>
</dbReference>
<dbReference type="OrthoDB" id="9795347at2"/>
<dbReference type="Gene3D" id="3.40.140.10">
    <property type="entry name" value="Cytidine Deaminase, domain 2"/>
    <property type="match status" value="1"/>
</dbReference>
<evidence type="ECO:0000256" key="14">
    <source>
        <dbReference type="PIRSR" id="PIRSR606262-3"/>
    </source>
</evidence>
<keyword evidence="7 15" id="KW-0378">Hydrolase</keyword>
<dbReference type="AlphaFoldDB" id="A0A556PT21"/>
<dbReference type="Pfam" id="PF00383">
    <property type="entry name" value="dCMP_cyt_deam_1"/>
    <property type="match status" value="1"/>
</dbReference>
<evidence type="ECO:0000313" key="18">
    <source>
        <dbReference type="Proteomes" id="UP000316425"/>
    </source>
</evidence>
<comment type="similarity">
    <text evidence="3 15">Belongs to the cytidine and deoxycytidylate deaminase family.</text>
</comment>
<protein>
    <recommendedName>
        <fullName evidence="5 15">Cytidine deaminase</fullName>
        <ecNumber evidence="4 15">3.5.4.5</ecNumber>
    </recommendedName>
    <alternativeName>
        <fullName evidence="9 15">Cytidine aminohydrolase</fullName>
    </alternativeName>
</protein>
<comment type="function">
    <text evidence="2 15">This enzyme scavenges exogenous and endogenous cytidine and 2'-deoxycytidine for UMP synthesis.</text>
</comment>
<dbReference type="SUPFAM" id="SSF53927">
    <property type="entry name" value="Cytidine deaminase-like"/>
    <property type="match status" value="1"/>
</dbReference>
<proteinExistence type="inferred from homology"/>
<dbReference type="GO" id="GO:0072527">
    <property type="term" value="P:pyrimidine-containing compound metabolic process"/>
    <property type="evidence" value="ECO:0007669"/>
    <property type="project" value="UniProtKB-ARBA"/>
</dbReference>
<dbReference type="InterPro" id="IPR016193">
    <property type="entry name" value="Cytidine_deaminase-like"/>
</dbReference>
<dbReference type="PANTHER" id="PTHR11644:SF2">
    <property type="entry name" value="CYTIDINE DEAMINASE"/>
    <property type="match status" value="1"/>
</dbReference>
<accession>A0A556PT21</accession>
<feature type="binding site" evidence="14">
    <location>
        <position position="53"/>
    </location>
    <ligand>
        <name>Zn(2+)</name>
        <dbReference type="ChEBI" id="CHEBI:29105"/>
        <note>catalytic</note>
    </ligand>
</feature>
<feature type="binding site" evidence="14">
    <location>
        <position position="89"/>
    </location>
    <ligand>
        <name>Zn(2+)</name>
        <dbReference type="ChEBI" id="CHEBI:29105"/>
        <note>catalytic</note>
    </ligand>
</feature>
<name>A0A556PT21_9BACI</name>
<evidence type="ECO:0000256" key="13">
    <source>
        <dbReference type="PIRSR" id="PIRSR606262-2"/>
    </source>
</evidence>
<dbReference type="GO" id="GO:0004126">
    <property type="term" value="F:cytidine deaminase activity"/>
    <property type="evidence" value="ECO:0007669"/>
    <property type="project" value="UniProtKB-UniRule"/>
</dbReference>
<dbReference type="InterPro" id="IPR002125">
    <property type="entry name" value="CMP_dCMP_dom"/>
</dbReference>
<keyword evidence="6 14" id="KW-0479">Metal-binding</keyword>
<feature type="binding site" evidence="13">
    <location>
        <begin position="42"/>
        <end position="48"/>
    </location>
    <ligand>
        <name>substrate</name>
    </ligand>
</feature>
<sequence>MKRDQLMDLAKEMLDKAYVPYSKFPVGAAVVTKNGKVYQGCNIENAAYPVSCCAERVAIFKAVSEGERDFEQLAVIANTDRPVAPCGSCRQVMAEFFSPDTPIHMANRTGDIEETILERLLPYSFNTTDLESGQSKK</sequence>
<evidence type="ECO:0000256" key="7">
    <source>
        <dbReference type="ARBA" id="ARBA00022801"/>
    </source>
</evidence>